<keyword evidence="3" id="KW-1185">Reference proteome</keyword>
<sequence>MCRDAVDEDLVRSRPRWYDLPAYCFFHRPIRCRMCEQRYYTLRTSKRAAVFPYLWMHYALLLMIVATAIFVYRQKYHPHSGIDTGFAKERPPASLNAI</sequence>
<dbReference type="RefSeq" id="WP_092052817.1">
    <property type="nucleotide sequence ID" value="NZ_FOQD01000014.1"/>
</dbReference>
<dbReference type="EMBL" id="FOQD01000014">
    <property type="protein sequence ID" value="SFI97171.1"/>
    <property type="molecule type" value="Genomic_DNA"/>
</dbReference>
<organism evidence="2 3">
    <name type="scientific">Planctomicrobium piriforme</name>
    <dbReference type="NCBI Taxonomy" id="1576369"/>
    <lineage>
        <taxon>Bacteria</taxon>
        <taxon>Pseudomonadati</taxon>
        <taxon>Planctomycetota</taxon>
        <taxon>Planctomycetia</taxon>
        <taxon>Planctomycetales</taxon>
        <taxon>Planctomycetaceae</taxon>
        <taxon>Planctomicrobium</taxon>
    </lineage>
</organism>
<evidence type="ECO:0000313" key="2">
    <source>
        <dbReference type="EMBL" id="SFI97171.1"/>
    </source>
</evidence>
<evidence type="ECO:0000256" key="1">
    <source>
        <dbReference type="SAM" id="Phobius"/>
    </source>
</evidence>
<proteinExistence type="predicted"/>
<protein>
    <submittedName>
        <fullName evidence="2">Uncharacterized protein</fullName>
    </submittedName>
</protein>
<dbReference type="Proteomes" id="UP000199518">
    <property type="component" value="Unassembled WGS sequence"/>
</dbReference>
<reference evidence="3" key="1">
    <citation type="submission" date="2016-10" db="EMBL/GenBank/DDBJ databases">
        <authorList>
            <person name="Varghese N."/>
            <person name="Submissions S."/>
        </authorList>
    </citation>
    <scope>NUCLEOTIDE SEQUENCE [LARGE SCALE GENOMIC DNA]</scope>
    <source>
        <strain evidence="3">DSM 26348</strain>
    </source>
</reference>
<keyword evidence="1" id="KW-0472">Membrane</keyword>
<keyword evidence="1" id="KW-0812">Transmembrane</keyword>
<evidence type="ECO:0000313" key="3">
    <source>
        <dbReference type="Proteomes" id="UP000199518"/>
    </source>
</evidence>
<keyword evidence="1" id="KW-1133">Transmembrane helix</keyword>
<name>A0A1I3MJT3_9PLAN</name>
<gene>
    <name evidence="2" type="ORF">SAMN05421753_11427</name>
</gene>
<accession>A0A1I3MJT3</accession>
<feature type="transmembrane region" description="Helical" evidence="1">
    <location>
        <begin position="53"/>
        <end position="72"/>
    </location>
</feature>
<dbReference type="AlphaFoldDB" id="A0A1I3MJT3"/>